<comment type="caution">
    <text evidence="1">The sequence shown here is derived from an EMBL/GenBank/DDBJ whole genome shotgun (WGS) entry which is preliminary data.</text>
</comment>
<organism evidence="1 2">
    <name type="scientific">Mycoplasmopsis arginini</name>
    <name type="common">Mycoplasma arginini</name>
    <dbReference type="NCBI Taxonomy" id="2094"/>
    <lineage>
        <taxon>Bacteria</taxon>
        <taxon>Bacillati</taxon>
        <taxon>Mycoplasmatota</taxon>
        <taxon>Mycoplasmoidales</taxon>
        <taxon>Metamycoplasmataceae</taxon>
        <taxon>Mycoplasmopsis</taxon>
    </lineage>
</organism>
<evidence type="ECO:0000313" key="2">
    <source>
        <dbReference type="Proteomes" id="UP001162175"/>
    </source>
</evidence>
<dbReference type="Proteomes" id="UP001162175">
    <property type="component" value="Unassembled WGS sequence"/>
</dbReference>
<dbReference type="AlphaFoldDB" id="A0AA43TZJ4"/>
<name>A0AA43TZJ4_MYCAR</name>
<reference evidence="1" key="1">
    <citation type="submission" date="2022-11" db="EMBL/GenBank/DDBJ databases">
        <title>Draft genome of Mycoplasma arginini isolated from fly.</title>
        <authorList>
            <person name="Severgnini M."/>
            <person name="Gioia G."/>
            <person name="Cremonesi P."/>
            <person name="Moroni P."/>
            <person name="Addis M.F."/>
            <person name="Castiglioni B."/>
        </authorList>
    </citation>
    <scope>NUCLEOTIDE SEQUENCE</scope>
    <source>
        <strain evidence="1">QMP CG1-1632</strain>
    </source>
</reference>
<proteinExistence type="predicted"/>
<accession>A0AA43TZJ4</accession>
<sequence length="80" mass="10047">MNLIRHYITYRRRKRINDKEIYNVTFLHRKNKYQYGSDEFNNFIADKWEKFKEKKKIDIDSLKKEQEKWSEFHTSISITN</sequence>
<dbReference type="EMBL" id="JAPFAR010000015">
    <property type="protein sequence ID" value="MDI3349435.1"/>
    <property type="molecule type" value="Genomic_DNA"/>
</dbReference>
<gene>
    <name evidence="1" type="ORF">DCBHLPFO_00693</name>
</gene>
<evidence type="ECO:0000313" key="1">
    <source>
        <dbReference type="EMBL" id="MDI3349435.1"/>
    </source>
</evidence>
<protein>
    <submittedName>
        <fullName evidence="1">Uncharacterized protein</fullName>
    </submittedName>
</protein>